<evidence type="ECO:0000256" key="1">
    <source>
        <dbReference type="ARBA" id="ARBA00004141"/>
    </source>
</evidence>
<accession>A0AAD4NHD9</accession>
<keyword evidence="5 7" id="KW-0472">Membrane</keyword>
<dbReference type="PROSITE" id="PS50216">
    <property type="entry name" value="DHHC"/>
    <property type="match status" value="1"/>
</dbReference>
<dbReference type="Proteomes" id="UP001201812">
    <property type="component" value="Unassembled WGS sequence"/>
</dbReference>
<feature type="transmembrane region" description="Helical" evidence="7">
    <location>
        <begin position="200"/>
        <end position="221"/>
    </location>
</feature>
<comment type="domain">
    <text evidence="7">The DHHC domain is required for palmitoyltransferase activity.</text>
</comment>
<feature type="transmembrane region" description="Helical" evidence="7">
    <location>
        <begin position="20"/>
        <end position="47"/>
    </location>
</feature>
<comment type="caution">
    <text evidence="9">The sequence shown here is derived from an EMBL/GenBank/DDBJ whole genome shotgun (WGS) entry which is preliminary data.</text>
</comment>
<dbReference type="InterPro" id="IPR039859">
    <property type="entry name" value="PFA4/ZDH16/20/ERF2-like"/>
</dbReference>
<evidence type="ECO:0000256" key="7">
    <source>
        <dbReference type="RuleBase" id="RU079119"/>
    </source>
</evidence>
<evidence type="ECO:0000259" key="8">
    <source>
        <dbReference type="Pfam" id="PF01529"/>
    </source>
</evidence>
<dbReference type="PANTHER" id="PTHR12246">
    <property type="entry name" value="PALMITOYLTRANSFERASE ZDHHC16"/>
    <property type="match status" value="1"/>
</dbReference>
<name>A0AAD4NHD9_9BILA</name>
<evidence type="ECO:0000256" key="5">
    <source>
        <dbReference type="ARBA" id="ARBA00023136"/>
    </source>
</evidence>
<evidence type="ECO:0000313" key="9">
    <source>
        <dbReference type="EMBL" id="KAI1725647.1"/>
    </source>
</evidence>
<evidence type="ECO:0000256" key="2">
    <source>
        <dbReference type="ARBA" id="ARBA00022679"/>
    </source>
</evidence>
<keyword evidence="10" id="KW-1185">Reference proteome</keyword>
<evidence type="ECO:0000256" key="3">
    <source>
        <dbReference type="ARBA" id="ARBA00022692"/>
    </source>
</evidence>
<protein>
    <recommendedName>
        <fullName evidence="7">Palmitoyltransferase</fullName>
        <ecNumber evidence="7">2.3.1.225</ecNumber>
    </recommendedName>
</protein>
<comment type="subcellular location">
    <subcellularLocation>
        <location evidence="1">Membrane</location>
        <topology evidence="1">Multi-pass membrane protein</topology>
    </subcellularLocation>
</comment>
<feature type="transmembrane region" description="Helical" evidence="7">
    <location>
        <begin position="141"/>
        <end position="161"/>
    </location>
</feature>
<evidence type="ECO:0000313" key="10">
    <source>
        <dbReference type="Proteomes" id="UP001201812"/>
    </source>
</evidence>
<proteinExistence type="inferred from homology"/>
<keyword evidence="4 7" id="KW-1133">Transmembrane helix</keyword>
<reference evidence="9" key="1">
    <citation type="submission" date="2022-01" db="EMBL/GenBank/DDBJ databases">
        <title>Genome Sequence Resource for Two Populations of Ditylenchus destructor, the Migratory Endoparasitic Phytonematode.</title>
        <authorList>
            <person name="Zhang H."/>
            <person name="Lin R."/>
            <person name="Xie B."/>
        </authorList>
    </citation>
    <scope>NUCLEOTIDE SEQUENCE</scope>
    <source>
        <strain evidence="9">BazhouSP</strain>
    </source>
</reference>
<comment type="catalytic activity">
    <reaction evidence="7">
        <text>L-cysteinyl-[protein] + hexadecanoyl-CoA = S-hexadecanoyl-L-cysteinyl-[protein] + CoA</text>
        <dbReference type="Rhea" id="RHEA:36683"/>
        <dbReference type="Rhea" id="RHEA-COMP:10131"/>
        <dbReference type="Rhea" id="RHEA-COMP:11032"/>
        <dbReference type="ChEBI" id="CHEBI:29950"/>
        <dbReference type="ChEBI" id="CHEBI:57287"/>
        <dbReference type="ChEBI" id="CHEBI:57379"/>
        <dbReference type="ChEBI" id="CHEBI:74151"/>
        <dbReference type="EC" id="2.3.1.225"/>
    </reaction>
</comment>
<feature type="domain" description="Palmitoyltransferase DHHC" evidence="8">
    <location>
        <begin position="92"/>
        <end position="231"/>
    </location>
</feature>
<dbReference type="AlphaFoldDB" id="A0AAD4NHD9"/>
<dbReference type="Pfam" id="PF01529">
    <property type="entry name" value="DHHC"/>
    <property type="match status" value="1"/>
</dbReference>
<dbReference type="InterPro" id="IPR001594">
    <property type="entry name" value="Palmitoyltrfase_DHHC"/>
</dbReference>
<evidence type="ECO:0000256" key="6">
    <source>
        <dbReference type="ARBA" id="ARBA00023315"/>
    </source>
</evidence>
<keyword evidence="3 7" id="KW-0812">Transmembrane</keyword>
<gene>
    <name evidence="9" type="ORF">DdX_02320</name>
</gene>
<comment type="similarity">
    <text evidence="7">Belongs to the DHHC palmitoyltransferase family.</text>
</comment>
<keyword evidence="2 7" id="KW-0808">Transferase</keyword>
<sequence>MSNADLTCFFRLLEFLFRRVLGRILICLVYGILTFMTFIVITLVLPYENLHNPLWYTSVLAVVALYLMTNIVYHYIKATATHPGTPAKSSELPQCRYCLNHKPERVHHCAICNECIVKMDHHCIWVNQCVGAQNHRHFFQFLTFLVTGCATYMIAGFRTFYYNYWRANTNQMFCASDLTYLPWYEKFCDNGGEFIVSSVFFSYFLCVLVFIFVGGLCYWNFVLISSGQTYVGVLKRGIEKHAFIQLIFCPLRNTGFTNHWKRFLGLNQSITIVRHILLPSAHRAYAYENYLTSDSLTNITVL</sequence>
<dbReference type="EC" id="2.3.1.225" evidence="7"/>
<dbReference type="GO" id="GO:0019706">
    <property type="term" value="F:protein-cysteine S-palmitoyltransferase activity"/>
    <property type="evidence" value="ECO:0007669"/>
    <property type="project" value="UniProtKB-EC"/>
</dbReference>
<organism evidence="9 10">
    <name type="scientific">Ditylenchus destructor</name>
    <dbReference type="NCBI Taxonomy" id="166010"/>
    <lineage>
        <taxon>Eukaryota</taxon>
        <taxon>Metazoa</taxon>
        <taxon>Ecdysozoa</taxon>
        <taxon>Nematoda</taxon>
        <taxon>Chromadorea</taxon>
        <taxon>Rhabditida</taxon>
        <taxon>Tylenchina</taxon>
        <taxon>Tylenchomorpha</taxon>
        <taxon>Sphaerularioidea</taxon>
        <taxon>Anguinidae</taxon>
        <taxon>Anguininae</taxon>
        <taxon>Ditylenchus</taxon>
    </lineage>
</organism>
<evidence type="ECO:0000256" key="4">
    <source>
        <dbReference type="ARBA" id="ARBA00022989"/>
    </source>
</evidence>
<keyword evidence="6 7" id="KW-0012">Acyltransferase</keyword>
<dbReference type="EMBL" id="JAKKPZ010000002">
    <property type="protein sequence ID" value="KAI1725647.1"/>
    <property type="molecule type" value="Genomic_DNA"/>
</dbReference>
<feature type="transmembrane region" description="Helical" evidence="7">
    <location>
        <begin position="53"/>
        <end position="73"/>
    </location>
</feature>
<dbReference type="GO" id="GO:0016020">
    <property type="term" value="C:membrane"/>
    <property type="evidence" value="ECO:0007669"/>
    <property type="project" value="UniProtKB-SubCell"/>
</dbReference>